<proteinExistence type="predicted"/>
<reference evidence="2 3" key="1">
    <citation type="submission" date="2013-12" db="EMBL/GenBank/DDBJ databases">
        <title>Draft genome of the parsitic nematode Ancylostoma duodenale.</title>
        <authorList>
            <person name="Mitreva M."/>
        </authorList>
    </citation>
    <scope>NUCLEOTIDE SEQUENCE [LARGE SCALE GENOMIC DNA]</scope>
    <source>
        <strain evidence="2 3">Zhejiang</strain>
    </source>
</reference>
<dbReference type="Proteomes" id="UP000054047">
    <property type="component" value="Unassembled WGS sequence"/>
</dbReference>
<name>A0A0C2FY05_9BILA</name>
<dbReference type="AlphaFoldDB" id="A0A0C2FY05"/>
<accession>A0A0C2FY05</accession>
<evidence type="ECO:0000313" key="3">
    <source>
        <dbReference type="Proteomes" id="UP000054047"/>
    </source>
</evidence>
<feature type="compositionally biased region" description="Basic and acidic residues" evidence="1">
    <location>
        <begin position="22"/>
        <end position="37"/>
    </location>
</feature>
<protein>
    <submittedName>
        <fullName evidence="2">Uncharacterized protein</fullName>
    </submittedName>
</protein>
<feature type="region of interest" description="Disordered" evidence="1">
    <location>
        <begin position="17"/>
        <end position="54"/>
    </location>
</feature>
<evidence type="ECO:0000256" key="1">
    <source>
        <dbReference type="SAM" id="MobiDB-lite"/>
    </source>
</evidence>
<evidence type="ECO:0000313" key="2">
    <source>
        <dbReference type="EMBL" id="KIH51529.1"/>
    </source>
</evidence>
<gene>
    <name evidence="2" type="ORF">ANCDUO_18385</name>
</gene>
<organism evidence="2 3">
    <name type="scientific">Ancylostoma duodenale</name>
    <dbReference type="NCBI Taxonomy" id="51022"/>
    <lineage>
        <taxon>Eukaryota</taxon>
        <taxon>Metazoa</taxon>
        <taxon>Ecdysozoa</taxon>
        <taxon>Nematoda</taxon>
        <taxon>Chromadorea</taxon>
        <taxon>Rhabditida</taxon>
        <taxon>Rhabditina</taxon>
        <taxon>Rhabditomorpha</taxon>
        <taxon>Strongyloidea</taxon>
        <taxon>Ancylostomatidae</taxon>
        <taxon>Ancylostomatinae</taxon>
        <taxon>Ancylostoma</taxon>
    </lineage>
</organism>
<sequence>MKVKMFRRAFRFITRRRRKKEKEKEEREPPKEEKPEEEKQEDGSASASASSDEAKTSVEFLKVKQEFSNKSRPIDVLMLQSSACQGWIHLQRRDFIAAIVMIAI</sequence>
<keyword evidence="3" id="KW-1185">Reference proteome</keyword>
<dbReference type="EMBL" id="KN746331">
    <property type="protein sequence ID" value="KIH51529.1"/>
    <property type="molecule type" value="Genomic_DNA"/>
</dbReference>